<dbReference type="InterPro" id="IPR002501">
    <property type="entry name" value="PsdUridine_synth_N"/>
</dbReference>
<comment type="caution">
    <text evidence="6">The sequence shown here is derived from an EMBL/GenBank/DDBJ whole genome shotgun (WGS) entry which is preliminary data.</text>
</comment>
<dbReference type="Pfam" id="PF01509">
    <property type="entry name" value="TruB_N"/>
    <property type="match status" value="1"/>
</dbReference>
<dbReference type="EMBL" id="BQMJ01000045">
    <property type="protein sequence ID" value="GJQ13594.1"/>
    <property type="molecule type" value="Genomic_DNA"/>
</dbReference>
<keyword evidence="7" id="KW-1185">Reference proteome</keyword>
<dbReference type="GO" id="GO:0160148">
    <property type="term" value="F:tRNA pseudouridine(55) synthase activity"/>
    <property type="evidence" value="ECO:0007669"/>
    <property type="project" value="UniProtKB-EC"/>
</dbReference>
<dbReference type="GO" id="GO:1990481">
    <property type="term" value="P:mRNA pseudouridine synthesis"/>
    <property type="evidence" value="ECO:0007669"/>
    <property type="project" value="TreeGrafter"/>
</dbReference>
<gene>
    <name evidence="6" type="ORF">GpartN1_g5385.t1</name>
</gene>
<dbReference type="SUPFAM" id="SSF55120">
    <property type="entry name" value="Pseudouridine synthase"/>
    <property type="match status" value="1"/>
</dbReference>
<evidence type="ECO:0000256" key="1">
    <source>
        <dbReference type="ARBA" id="ARBA00008999"/>
    </source>
</evidence>
<keyword evidence="3" id="KW-0819">tRNA processing</keyword>
<evidence type="ECO:0000313" key="6">
    <source>
        <dbReference type="EMBL" id="GJQ13594.1"/>
    </source>
</evidence>
<dbReference type="HAMAP" id="MF_01080">
    <property type="entry name" value="TruB_bact"/>
    <property type="match status" value="1"/>
</dbReference>
<dbReference type="Gene3D" id="3.30.2350.10">
    <property type="entry name" value="Pseudouridine synthase"/>
    <property type="match status" value="1"/>
</dbReference>
<accession>A0A9C7Q0J1</accession>
<name>A0A9C7Q0J1_9RHOD</name>
<evidence type="ECO:0000256" key="2">
    <source>
        <dbReference type="ARBA" id="ARBA00012787"/>
    </source>
</evidence>
<feature type="domain" description="Pseudouridine synthase II N-terminal" evidence="5">
    <location>
        <begin position="78"/>
        <end position="221"/>
    </location>
</feature>
<dbReference type="CDD" id="cd02573">
    <property type="entry name" value="PseudoU_synth_EcTruB"/>
    <property type="match status" value="1"/>
</dbReference>
<dbReference type="PANTHER" id="PTHR13767:SF2">
    <property type="entry name" value="PSEUDOURIDYLATE SYNTHASE TRUB1"/>
    <property type="match status" value="1"/>
</dbReference>
<comment type="similarity">
    <text evidence="1">Belongs to the pseudouridine synthase TruB family.</text>
</comment>
<dbReference type="InterPro" id="IPR020103">
    <property type="entry name" value="PsdUridine_synth_cat_dom_sf"/>
</dbReference>
<dbReference type="OrthoDB" id="2811at2759"/>
<dbReference type="PANTHER" id="PTHR13767">
    <property type="entry name" value="TRNA-PSEUDOURIDINE SYNTHASE"/>
    <property type="match status" value="1"/>
</dbReference>
<dbReference type="GO" id="GO:0006400">
    <property type="term" value="P:tRNA modification"/>
    <property type="evidence" value="ECO:0007669"/>
    <property type="project" value="TreeGrafter"/>
</dbReference>
<sequence length="276" mass="31019">MWSLFFSKPFPGTTHKKKLFTVKSRLFCSVHPPVDNLSGIFPVRKPRDYTSFDVVKKIRSIILQQWSTENYGKRPKWIKVGHGGTLDPFATGVLVIAIGSACSQLGSFLQCSKIYKATLKFGEETDTMDNTGKVVETKPVPNISMQEIQSILLSGYQGVVEQVPPAYSAIHVRGKRAYEWARKGVSVELPKRKVRIHHIECCSCCMPIAEFCIECSGGTYIRRLLSDIAKDCHTVGHLIALERIQQGPFHLQDAVSLDDLKQISQIQHTIERFAVQ</sequence>
<reference evidence="6" key="1">
    <citation type="journal article" date="2022" name="Proc. Natl. Acad. Sci. U.S.A.">
        <title>Life cycle and functional genomics of the unicellular red alga Galdieria for elucidating algal and plant evolution and industrial use.</title>
        <authorList>
            <person name="Hirooka S."/>
            <person name="Itabashi T."/>
            <person name="Ichinose T.M."/>
            <person name="Onuma R."/>
            <person name="Fujiwara T."/>
            <person name="Yamashita S."/>
            <person name="Jong L.W."/>
            <person name="Tomita R."/>
            <person name="Iwane A.H."/>
            <person name="Miyagishima S.Y."/>
        </authorList>
    </citation>
    <scope>NUCLEOTIDE SEQUENCE</scope>
    <source>
        <strain evidence="6">NBRC 102759</strain>
    </source>
</reference>
<protein>
    <recommendedName>
        <fullName evidence="2">tRNA pseudouridine(55) synthase</fullName>
        <ecNumber evidence="2">5.4.99.25</ecNumber>
    </recommendedName>
</protein>
<dbReference type="InterPro" id="IPR014780">
    <property type="entry name" value="tRNA_psdUridine_synth_TruB"/>
</dbReference>
<evidence type="ECO:0000313" key="7">
    <source>
        <dbReference type="Proteomes" id="UP001061958"/>
    </source>
</evidence>
<evidence type="ECO:0000256" key="4">
    <source>
        <dbReference type="ARBA" id="ARBA00023235"/>
    </source>
</evidence>
<organism evidence="6 7">
    <name type="scientific">Galdieria partita</name>
    <dbReference type="NCBI Taxonomy" id="83374"/>
    <lineage>
        <taxon>Eukaryota</taxon>
        <taxon>Rhodophyta</taxon>
        <taxon>Bangiophyceae</taxon>
        <taxon>Galdieriales</taxon>
        <taxon>Galdieriaceae</taxon>
        <taxon>Galdieria</taxon>
    </lineage>
</organism>
<dbReference type="Proteomes" id="UP001061958">
    <property type="component" value="Unassembled WGS sequence"/>
</dbReference>
<dbReference type="NCBIfam" id="TIGR00431">
    <property type="entry name" value="TruB"/>
    <property type="match status" value="1"/>
</dbReference>
<reference evidence="6" key="2">
    <citation type="submission" date="2022-01" db="EMBL/GenBank/DDBJ databases">
        <authorList>
            <person name="Hirooka S."/>
            <person name="Miyagishima S.Y."/>
        </authorList>
    </citation>
    <scope>NUCLEOTIDE SEQUENCE</scope>
    <source>
        <strain evidence="6">NBRC 102759</strain>
    </source>
</reference>
<dbReference type="GO" id="GO:0005634">
    <property type="term" value="C:nucleus"/>
    <property type="evidence" value="ECO:0007669"/>
    <property type="project" value="TreeGrafter"/>
</dbReference>
<dbReference type="GO" id="GO:0003723">
    <property type="term" value="F:RNA binding"/>
    <property type="evidence" value="ECO:0007669"/>
    <property type="project" value="InterPro"/>
</dbReference>
<keyword evidence="4" id="KW-0413">Isomerase</keyword>
<evidence type="ECO:0000259" key="5">
    <source>
        <dbReference type="Pfam" id="PF01509"/>
    </source>
</evidence>
<dbReference type="AlphaFoldDB" id="A0A9C7Q0J1"/>
<evidence type="ECO:0000256" key="3">
    <source>
        <dbReference type="ARBA" id="ARBA00022694"/>
    </source>
</evidence>
<proteinExistence type="inferred from homology"/>
<dbReference type="EC" id="5.4.99.25" evidence="2"/>